<accession>A0A4Q1KSW2</accession>
<gene>
    <name evidence="3" type="ORF">EQW73_09265</name>
    <name evidence="4" type="ORF">EQW78_12080</name>
</gene>
<evidence type="ECO:0000256" key="2">
    <source>
        <dbReference type="SAM" id="SignalP"/>
    </source>
</evidence>
<reference evidence="5 6" key="1">
    <citation type="submission" date="2019-01" db="EMBL/GenBank/DDBJ databases">
        <title>Oerskovia turbata Genome sequencing and assembly.</title>
        <authorList>
            <person name="Dou T."/>
        </authorList>
    </citation>
    <scope>NUCLEOTIDE SEQUENCE [LARGE SCALE GENOMIC DNA]</scope>
    <source>
        <strain evidence="4 5">JCM12123</strain>
        <strain evidence="3 6">JCM3160</strain>
    </source>
</reference>
<dbReference type="AlphaFoldDB" id="A0A4Q1KSW2"/>
<dbReference type="Gene3D" id="3.40.190.10">
    <property type="entry name" value="Periplasmic binding protein-like II"/>
    <property type="match status" value="1"/>
</dbReference>
<dbReference type="Gene3D" id="3.40.190.150">
    <property type="entry name" value="Bordetella uptake gene, domain 1"/>
    <property type="match status" value="1"/>
</dbReference>
<keyword evidence="2" id="KW-0732">Signal</keyword>
<dbReference type="OrthoDB" id="9780943at2"/>
<dbReference type="STRING" id="1713.GCA_000718325_01536"/>
<dbReference type="Proteomes" id="UP000290517">
    <property type="component" value="Unassembled WGS sequence"/>
</dbReference>
<sequence>MASVVSPRSGHSTSRPGRRRLVGAAALTSLALALSACAGLTPGGEAPASEGGDKPAAVGLASLDIIVPADPGGGWDQTGRALQKELQGTGLAKTVNVTNVGGAGGTVGLASLANVTEPNTLMVTGLVMVGAVETNKSQARIEDTTPIARLTEEPLVIVVPAESRYTTLKELVDDIVANGKDVTVTGGSAGGADHILAGMLLKQAGVPSEKVVDTLNYVAYSGGGESLAALLGNKVSAGISGVGEYVEQVNAGTVRALAVTSPEKVEALPDVPTLHDAGYGFDLTNWRGVLAPADITDEERAALEAVLTELHASEEWQATLEEKGWADAFLTGADFDDYLQQNIVDIQTVLQDIGLVV</sequence>
<dbReference type="InterPro" id="IPR006311">
    <property type="entry name" value="TAT_signal"/>
</dbReference>
<feature type="signal peptide" evidence="2">
    <location>
        <begin position="1"/>
        <end position="38"/>
    </location>
</feature>
<feature type="chain" id="PRO_5039299432" evidence="2">
    <location>
        <begin position="39"/>
        <end position="357"/>
    </location>
</feature>
<protein>
    <submittedName>
        <fullName evidence="4">Tripartite tricarboxylate transporter substrate binding protein</fullName>
    </submittedName>
</protein>
<dbReference type="PIRSF" id="PIRSF017082">
    <property type="entry name" value="YflP"/>
    <property type="match status" value="1"/>
</dbReference>
<dbReference type="Pfam" id="PF03401">
    <property type="entry name" value="TctC"/>
    <property type="match status" value="1"/>
</dbReference>
<dbReference type="Proteomes" id="UP000289805">
    <property type="component" value="Unassembled WGS sequence"/>
</dbReference>
<dbReference type="SUPFAM" id="SSF53850">
    <property type="entry name" value="Periplasmic binding protein-like II"/>
    <property type="match status" value="1"/>
</dbReference>
<evidence type="ECO:0000313" key="4">
    <source>
        <dbReference type="EMBL" id="RXR33218.1"/>
    </source>
</evidence>
<evidence type="ECO:0000256" key="1">
    <source>
        <dbReference type="ARBA" id="ARBA00006987"/>
    </source>
</evidence>
<evidence type="ECO:0000313" key="3">
    <source>
        <dbReference type="EMBL" id="RXR25694.1"/>
    </source>
</evidence>
<dbReference type="EMBL" id="SDJR01000005">
    <property type="protein sequence ID" value="RXR25694.1"/>
    <property type="molecule type" value="Genomic_DNA"/>
</dbReference>
<dbReference type="PANTHER" id="PTHR42928:SF3">
    <property type="entry name" value="UPF0065 PROTEIN YFLP"/>
    <property type="match status" value="1"/>
</dbReference>
<dbReference type="InterPro" id="IPR042100">
    <property type="entry name" value="Bug_dom1"/>
</dbReference>
<comment type="similarity">
    <text evidence="1">Belongs to the UPF0065 (bug) family.</text>
</comment>
<dbReference type="PANTHER" id="PTHR42928">
    <property type="entry name" value="TRICARBOXYLATE-BINDING PROTEIN"/>
    <property type="match status" value="1"/>
</dbReference>
<dbReference type="InterPro" id="IPR005064">
    <property type="entry name" value="BUG"/>
</dbReference>
<dbReference type="RefSeq" id="WP_084689955.1">
    <property type="nucleotide sequence ID" value="NZ_JOFV01000006.1"/>
</dbReference>
<evidence type="ECO:0000313" key="6">
    <source>
        <dbReference type="Proteomes" id="UP000290517"/>
    </source>
</evidence>
<dbReference type="PROSITE" id="PS51318">
    <property type="entry name" value="TAT"/>
    <property type="match status" value="1"/>
</dbReference>
<proteinExistence type="inferred from homology"/>
<name>A0A4Q1KSW2_9CELL</name>
<organism evidence="4 5">
    <name type="scientific">Oerskovia turbata</name>
    <dbReference type="NCBI Taxonomy" id="1713"/>
    <lineage>
        <taxon>Bacteria</taxon>
        <taxon>Bacillati</taxon>
        <taxon>Actinomycetota</taxon>
        <taxon>Actinomycetes</taxon>
        <taxon>Micrococcales</taxon>
        <taxon>Cellulomonadaceae</taxon>
        <taxon>Oerskovia</taxon>
    </lineage>
</organism>
<dbReference type="EMBL" id="SDJQ01000015">
    <property type="protein sequence ID" value="RXR33218.1"/>
    <property type="molecule type" value="Genomic_DNA"/>
</dbReference>
<evidence type="ECO:0000313" key="5">
    <source>
        <dbReference type="Proteomes" id="UP000289805"/>
    </source>
</evidence>
<keyword evidence="6" id="KW-1185">Reference proteome</keyword>
<dbReference type="CDD" id="cd07012">
    <property type="entry name" value="PBP2_Bug_TTT"/>
    <property type="match status" value="1"/>
</dbReference>
<comment type="caution">
    <text evidence="4">The sequence shown here is derived from an EMBL/GenBank/DDBJ whole genome shotgun (WGS) entry which is preliminary data.</text>
</comment>